<reference evidence="2" key="1">
    <citation type="submission" date="2016-03" db="EMBL/GenBank/DDBJ databases">
        <authorList>
            <person name="Oger P.M."/>
        </authorList>
    </citation>
    <scope>NUCLEOTIDE SEQUENCE [LARGE SCALE GENOMIC DNA]</scope>
    <source>
        <strain evidence="2">OG-1</strain>
    </source>
</reference>
<name>A0A142CUM0_9EURY</name>
<dbReference type="Pfam" id="PF03192">
    <property type="entry name" value="DUF257"/>
    <property type="match status" value="1"/>
</dbReference>
<evidence type="ECO:0000313" key="1">
    <source>
        <dbReference type="EMBL" id="AMQ18472.1"/>
    </source>
</evidence>
<dbReference type="EMBL" id="CP014750">
    <property type="protein sequence ID" value="AMQ18472.1"/>
    <property type="molecule type" value="Genomic_DNA"/>
</dbReference>
<dbReference type="Proteomes" id="UP000073604">
    <property type="component" value="Chromosome"/>
</dbReference>
<dbReference type="InterPro" id="IPR005489">
    <property type="entry name" value="DUF257"/>
</dbReference>
<dbReference type="Gene3D" id="3.40.50.11570">
    <property type="entry name" value="Protein of unknown function DUF257"/>
    <property type="match status" value="1"/>
</dbReference>
<evidence type="ECO:0000313" key="2">
    <source>
        <dbReference type="Proteomes" id="UP000073604"/>
    </source>
</evidence>
<dbReference type="STRING" id="53952.A0127_04450"/>
<keyword evidence="2" id="KW-1185">Reference proteome</keyword>
<gene>
    <name evidence="1" type="ORF">A0127_04450</name>
</gene>
<organism evidence="1 2">
    <name type="scientific">Thermococcus peptonophilus</name>
    <dbReference type="NCBI Taxonomy" id="53952"/>
    <lineage>
        <taxon>Archaea</taxon>
        <taxon>Methanobacteriati</taxon>
        <taxon>Methanobacteriota</taxon>
        <taxon>Thermococci</taxon>
        <taxon>Thermococcales</taxon>
        <taxon>Thermococcaceae</taxon>
        <taxon>Thermococcus</taxon>
    </lineage>
</organism>
<proteinExistence type="predicted"/>
<dbReference type="KEGG" id="tpep:A0127_04450"/>
<sequence>MSKTDLREFLSAFYPGETVLIEYDTVSMPEVLFYLIYLNRENRPVLIDDVADTLCETLTKLEFMGFDVSGFNDVPVIKIGGGERNCGNVLGEVDVDRYSLDVSYYGRIVEKASFNDVVLNPVLGVHKLFLALERRGALRLVKNVAMFEGDRRRIAFYFINRDVVEMSYPGLLPLLEEIASTVITWTFNGEEFVLYVSKSANLRVMGKGLSFTLDEISSL</sequence>
<protein>
    <submittedName>
        <fullName evidence="1">Uncharacterized protein</fullName>
    </submittedName>
</protein>
<accession>A0A142CUM0</accession>
<dbReference type="OrthoDB" id="85875at2157"/>
<dbReference type="AlphaFoldDB" id="A0A142CUM0"/>